<dbReference type="Proteomes" id="UP001642360">
    <property type="component" value="Unassembled WGS sequence"/>
</dbReference>
<accession>A0ABC8V2L4</accession>
<reference evidence="1 2" key="1">
    <citation type="submission" date="2024-02" db="EMBL/GenBank/DDBJ databases">
        <authorList>
            <person name="Vignale AGUSTIN F."/>
            <person name="Sosa J E."/>
            <person name="Modenutti C."/>
        </authorList>
    </citation>
    <scope>NUCLEOTIDE SEQUENCE [LARGE SCALE GENOMIC DNA]</scope>
</reference>
<gene>
    <name evidence="1" type="ORF">ILEXP_LOCUS57638</name>
</gene>
<comment type="caution">
    <text evidence="1">The sequence shown here is derived from an EMBL/GenBank/DDBJ whole genome shotgun (WGS) entry which is preliminary data.</text>
</comment>
<dbReference type="EMBL" id="CAUOFW020009835">
    <property type="protein sequence ID" value="CAK9187129.1"/>
    <property type="molecule type" value="Genomic_DNA"/>
</dbReference>
<evidence type="ECO:0000313" key="2">
    <source>
        <dbReference type="Proteomes" id="UP001642360"/>
    </source>
</evidence>
<name>A0ABC8V2L4_9AQUA</name>
<evidence type="ECO:0000313" key="1">
    <source>
        <dbReference type="EMBL" id="CAK9187129.1"/>
    </source>
</evidence>
<protein>
    <submittedName>
        <fullName evidence="1">Uncharacterized protein</fullName>
    </submittedName>
</protein>
<sequence length="126" mass="14331">MLCRRAEMGEPTSDGSSQDLAFYEEVLEACPRFPMPSSVCRIPAYSSFLPGRLAPNGWRVLLGFLALWRNVHSKNASPSCKDFFAAYTSHENPTPKRGWYHFPLRARKLITGLCSNCHSWRTDFCL</sequence>
<organism evidence="1 2">
    <name type="scientific">Ilex paraguariensis</name>
    <name type="common">yerba mate</name>
    <dbReference type="NCBI Taxonomy" id="185542"/>
    <lineage>
        <taxon>Eukaryota</taxon>
        <taxon>Viridiplantae</taxon>
        <taxon>Streptophyta</taxon>
        <taxon>Embryophyta</taxon>
        <taxon>Tracheophyta</taxon>
        <taxon>Spermatophyta</taxon>
        <taxon>Magnoliopsida</taxon>
        <taxon>eudicotyledons</taxon>
        <taxon>Gunneridae</taxon>
        <taxon>Pentapetalae</taxon>
        <taxon>asterids</taxon>
        <taxon>campanulids</taxon>
        <taxon>Aquifoliales</taxon>
        <taxon>Aquifoliaceae</taxon>
        <taxon>Ilex</taxon>
    </lineage>
</organism>
<keyword evidence="2" id="KW-1185">Reference proteome</keyword>
<proteinExistence type="predicted"/>
<dbReference type="AlphaFoldDB" id="A0ABC8V2L4"/>